<evidence type="ECO:0000313" key="4">
    <source>
        <dbReference type="Proteomes" id="UP000197468"/>
    </source>
</evidence>
<sequence>MCAILLAILALGAAWAARQLSTAQRVAANDLRAAMAAEAAESGLAWALAMLNTGRIDDQCRPAFGPAGSVPEAGSSTTSNDAADANVDARTNTSTAGRADRPGSAAMDFRNRFLQVAQDGHYRVLTTGGTSAATSAPEGSPGTGGGTAEASSTWQAACANTGALRWACRCQPGALPGPAVDPSAAPAQAQPLFTVRLTDTATPGQLRLLVRGCSDRAPDCDRGDDGPIGVAEVSQHLALLSALRLPPPTALVEGPGAFMRTFGYPPARYRSQPAITRLRCTSDCRQALATALARGRRLLWIDGDARLSDLPVEAVDGSPLVLIVDGRLDLAVSTPLLGVLYARDGVSWHPPAGAPASIRGAIVTDGILDRGRSVELIHDPALLRGISRRMGSFLPVPGGWTPTR</sequence>
<evidence type="ECO:0000313" key="3">
    <source>
        <dbReference type="EMBL" id="OWQ92160.1"/>
    </source>
</evidence>
<reference evidence="3 4" key="1">
    <citation type="journal article" date="2008" name="Int. J. Syst. Evol. Microbiol.">
        <title>Description of Roseateles aquatilis sp. nov. and Roseateles terrae sp. nov., in the class Betaproteobacteria, and emended description of the genus Roseateles.</title>
        <authorList>
            <person name="Gomila M."/>
            <person name="Bowien B."/>
            <person name="Falsen E."/>
            <person name="Moore E.R."/>
            <person name="Lalucat J."/>
        </authorList>
    </citation>
    <scope>NUCLEOTIDE SEQUENCE [LARGE SCALE GENOMIC DNA]</scope>
    <source>
        <strain evidence="3 4">CCUG 48205</strain>
    </source>
</reference>
<keyword evidence="2" id="KW-0732">Signal</keyword>
<dbReference type="EMBL" id="NIOF01000002">
    <property type="protein sequence ID" value="OWQ92160.1"/>
    <property type="molecule type" value="Genomic_DNA"/>
</dbReference>
<gene>
    <name evidence="3" type="ORF">CDN99_07390</name>
</gene>
<keyword evidence="4" id="KW-1185">Reference proteome</keyword>
<feature type="signal peptide" evidence="2">
    <location>
        <begin position="1"/>
        <end position="16"/>
    </location>
</feature>
<dbReference type="Proteomes" id="UP000197468">
    <property type="component" value="Unassembled WGS sequence"/>
</dbReference>
<proteinExistence type="predicted"/>
<feature type="region of interest" description="Disordered" evidence="1">
    <location>
        <begin position="62"/>
        <end position="104"/>
    </location>
</feature>
<evidence type="ECO:0008006" key="5">
    <source>
        <dbReference type="Google" id="ProtNLM"/>
    </source>
</evidence>
<organism evidence="3 4">
    <name type="scientific">Roseateles aquatilis</name>
    <dbReference type="NCBI Taxonomy" id="431061"/>
    <lineage>
        <taxon>Bacteria</taxon>
        <taxon>Pseudomonadati</taxon>
        <taxon>Pseudomonadota</taxon>
        <taxon>Betaproteobacteria</taxon>
        <taxon>Burkholderiales</taxon>
        <taxon>Sphaerotilaceae</taxon>
        <taxon>Roseateles</taxon>
    </lineage>
</organism>
<evidence type="ECO:0000256" key="1">
    <source>
        <dbReference type="SAM" id="MobiDB-lite"/>
    </source>
</evidence>
<feature type="region of interest" description="Disordered" evidence="1">
    <location>
        <begin position="128"/>
        <end position="150"/>
    </location>
</feature>
<dbReference type="AlphaFoldDB" id="A0A246JI09"/>
<evidence type="ECO:0000256" key="2">
    <source>
        <dbReference type="SAM" id="SignalP"/>
    </source>
</evidence>
<protein>
    <recommendedName>
        <fullName evidence="5">Type 4 fimbrial biogenesis protein PilX N-terminal domain-containing protein</fullName>
    </recommendedName>
</protein>
<feature type="compositionally biased region" description="Low complexity" evidence="1">
    <location>
        <begin position="128"/>
        <end position="140"/>
    </location>
</feature>
<comment type="caution">
    <text evidence="3">The sequence shown here is derived from an EMBL/GenBank/DDBJ whole genome shotgun (WGS) entry which is preliminary data.</text>
</comment>
<feature type="chain" id="PRO_5012151003" description="Type 4 fimbrial biogenesis protein PilX N-terminal domain-containing protein" evidence="2">
    <location>
        <begin position="17"/>
        <end position="404"/>
    </location>
</feature>
<accession>A0A246JI09</accession>
<name>A0A246JI09_9BURK</name>